<comment type="similarity">
    <text evidence="2">Belongs to the ABC transporter superfamily.</text>
</comment>
<keyword evidence="4" id="KW-1003">Cell membrane</keyword>
<dbReference type="InterPro" id="IPR050388">
    <property type="entry name" value="ABC_Ni/Peptide_Import"/>
</dbReference>
<dbReference type="SMART" id="SM00382">
    <property type="entry name" value="AAA"/>
    <property type="match status" value="1"/>
</dbReference>
<keyword evidence="10" id="KW-1185">Reference proteome</keyword>
<evidence type="ECO:0000256" key="7">
    <source>
        <dbReference type="ARBA" id="ARBA00023136"/>
    </source>
</evidence>
<comment type="subcellular location">
    <subcellularLocation>
        <location evidence="1">Cell membrane</location>
        <topology evidence="1">Peripheral membrane protein</topology>
    </subcellularLocation>
</comment>
<evidence type="ECO:0000256" key="3">
    <source>
        <dbReference type="ARBA" id="ARBA00022448"/>
    </source>
</evidence>
<keyword evidence="5" id="KW-0547">Nucleotide-binding</keyword>
<evidence type="ECO:0000256" key="6">
    <source>
        <dbReference type="ARBA" id="ARBA00022840"/>
    </source>
</evidence>
<dbReference type="InterPro" id="IPR003439">
    <property type="entry name" value="ABC_transporter-like_ATP-bd"/>
</dbReference>
<evidence type="ECO:0000256" key="5">
    <source>
        <dbReference type="ARBA" id="ARBA00022741"/>
    </source>
</evidence>
<sequence>MNAASPVLQVTGLSIQYGGRRVSSLPDLSVARGEVVAIVGESGSGKSTALTAILGLLAETSADVSGSVSVLGTEVVGASERTLRSLRGSEMALVMQSPQASLNPTMRLGRLIHRALRRHGVGKAEAAGRISDAMTAVRLDEQILDRYAHEVSGGQAQRFAIALAVCLGAQLIAADEPTSALDATVQLEVLTLIRRLAEERRTAWLVVAHDLAMVSMIADHVIVMRDGEVVETGPTRAVLGDPTHEYTRALLDAVPTLPAGGVGHV</sequence>
<dbReference type="InterPro" id="IPR027417">
    <property type="entry name" value="P-loop_NTPase"/>
</dbReference>
<feature type="domain" description="ABC transporter" evidence="8">
    <location>
        <begin position="8"/>
        <end position="251"/>
    </location>
</feature>
<organism evidence="9 10">
    <name type="scientific">Nocardioides ginsengisoli</name>
    <dbReference type="NCBI Taxonomy" id="363868"/>
    <lineage>
        <taxon>Bacteria</taxon>
        <taxon>Bacillati</taxon>
        <taxon>Actinomycetota</taxon>
        <taxon>Actinomycetes</taxon>
        <taxon>Propionibacteriales</taxon>
        <taxon>Nocardioidaceae</taxon>
        <taxon>Nocardioides</taxon>
    </lineage>
</organism>
<dbReference type="SUPFAM" id="SSF52540">
    <property type="entry name" value="P-loop containing nucleoside triphosphate hydrolases"/>
    <property type="match status" value="1"/>
</dbReference>
<name>A0ABW3VYM9_9ACTN</name>
<proteinExistence type="inferred from homology"/>
<evidence type="ECO:0000313" key="9">
    <source>
        <dbReference type="EMBL" id="MFD1247349.1"/>
    </source>
</evidence>
<evidence type="ECO:0000256" key="1">
    <source>
        <dbReference type="ARBA" id="ARBA00004202"/>
    </source>
</evidence>
<dbReference type="PROSITE" id="PS00211">
    <property type="entry name" value="ABC_TRANSPORTER_1"/>
    <property type="match status" value="1"/>
</dbReference>
<dbReference type="InterPro" id="IPR003593">
    <property type="entry name" value="AAA+_ATPase"/>
</dbReference>
<dbReference type="PANTHER" id="PTHR43297">
    <property type="entry name" value="OLIGOPEPTIDE TRANSPORT ATP-BINDING PROTEIN APPD"/>
    <property type="match status" value="1"/>
</dbReference>
<dbReference type="InterPro" id="IPR017871">
    <property type="entry name" value="ABC_transporter-like_CS"/>
</dbReference>
<keyword evidence="6 9" id="KW-0067">ATP-binding</keyword>
<keyword evidence="3" id="KW-0813">Transport</keyword>
<protein>
    <submittedName>
        <fullName evidence="9">ABC transporter ATP-binding protein</fullName>
    </submittedName>
</protein>
<dbReference type="CDD" id="cd03257">
    <property type="entry name" value="ABC_NikE_OppD_transporters"/>
    <property type="match status" value="1"/>
</dbReference>
<dbReference type="GO" id="GO:0005524">
    <property type="term" value="F:ATP binding"/>
    <property type="evidence" value="ECO:0007669"/>
    <property type="project" value="UniProtKB-KW"/>
</dbReference>
<evidence type="ECO:0000259" key="8">
    <source>
        <dbReference type="PROSITE" id="PS50893"/>
    </source>
</evidence>
<dbReference type="PANTHER" id="PTHR43297:SF2">
    <property type="entry name" value="DIPEPTIDE TRANSPORT ATP-BINDING PROTEIN DPPD"/>
    <property type="match status" value="1"/>
</dbReference>
<comment type="caution">
    <text evidence="9">The sequence shown here is derived from an EMBL/GenBank/DDBJ whole genome shotgun (WGS) entry which is preliminary data.</text>
</comment>
<reference evidence="10" key="1">
    <citation type="journal article" date="2019" name="Int. J. Syst. Evol. Microbiol.">
        <title>The Global Catalogue of Microorganisms (GCM) 10K type strain sequencing project: providing services to taxonomists for standard genome sequencing and annotation.</title>
        <authorList>
            <consortium name="The Broad Institute Genomics Platform"/>
            <consortium name="The Broad Institute Genome Sequencing Center for Infectious Disease"/>
            <person name="Wu L."/>
            <person name="Ma J."/>
        </authorList>
    </citation>
    <scope>NUCLEOTIDE SEQUENCE [LARGE SCALE GENOMIC DNA]</scope>
    <source>
        <strain evidence="10">CCUG 52478</strain>
    </source>
</reference>
<gene>
    <name evidence="9" type="ORF">ACFQ3F_06075</name>
</gene>
<evidence type="ECO:0000256" key="2">
    <source>
        <dbReference type="ARBA" id="ARBA00005417"/>
    </source>
</evidence>
<evidence type="ECO:0000256" key="4">
    <source>
        <dbReference type="ARBA" id="ARBA00022475"/>
    </source>
</evidence>
<dbReference type="Pfam" id="PF00005">
    <property type="entry name" value="ABC_tran"/>
    <property type="match status" value="1"/>
</dbReference>
<evidence type="ECO:0000313" key="10">
    <source>
        <dbReference type="Proteomes" id="UP001597229"/>
    </source>
</evidence>
<dbReference type="PROSITE" id="PS50893">
    <property type="entry name" value="ABC_TRANSPORTER_2"/>
    <property type="match status" value="1"/>
</dbReference>
<dbReference type="Proteomes" id="UP001597229">
    <property type="component" value="Unassembled WGS sequence"/>
</dbReference>
<dbReference type="RefSeq" id="WP_367921416.1">
    <property type="nucleotide sequence ID" value="NZ_BAABAC010000042.1"/>
</dbReference>
<dbReference type="EMBL" id="JBHTLX010000008">
    <property type="protein sequence ID" value="MFD1247349.1"/>
    <property type="molecule type" value="Genomic_DNA"/>
</dbReference>
<accession>A0ABW3VYM9</accession>
<keyword evidence="7" id="KW-0472">Membrane</keyword>
<dbReference type="Gene3D" id="3.40.50.300">
    <property type="entry name" value="P-loop containing nucleotide triphosphate hydrolases"/>
    <property type="match status" value="1"/>
</dbReference>